<organism evidence="1 2">
    <name type="scientific">Tetraparma gracilis</name>
    <dbReference type="NCBI Taxonomy" id="2962635"/>
    <lineage>
        <taxon>Eukaryota</taxon>
        <taxon>Sar</taxon>
        <taxon>Stramenopiles</taxon>
        <taxon>Ochrophyta</taxon>
        <taxon>Bolidophyceae</taxon>
        <taxon>Parmales</taxon>
        <taxon>Triparmaceae</taxon>
        <taxon>Tetraparma</taxon>
    </lineage>
</organism>
<name>A0ABQ6N7Q0_9STRA</name>
<accession>A0ABQ6N7Q0</accession>
<evidence type="ECO:0000313" key="2">
    <source>
        <dbReference type="Proteomes" id="UP001165060"/>
    </source>
</evidence>
<reference evidence="1 2" key="1">
    <citation type="journal article" date="2023" name="Commun. Biol.">
        <title>Genome analysis of Parmales, the sister group of diatoms, reveals the evolutionary specialization of diatoms from phago-mixotrophs to photoautotrophs.</title>
        <authorList>
            <person name="Ban H."/>
            <person name="Sato S."/>
            <person name="Yoshikawa S."/>
            <person name="Yamada K."/>
            <person name="Nakamura Y."/>
            <person name="Ichinomiya M."/>
            <person name="Sato N."/>
            <person name="Blanc-Mathieu R."/>
            <person name="Endo H."/>
            <person name="Kuwata A."/>
            <person name="Ogata H."/>
        </authorList>
    </citation>
    <scope>NUCLEOTIDE SEQUENCE [LARGE SCALE GENOMIC DNA]</scope>
</reference>
<sequence length="118" mass="13042">MKPADLLMNTAKLIIAAGFKMKEQARQDMAEEDLGGGIFDNDVKEMRTAAASYALPQVYNADERQTLNAALAKFNTPTSYKRFKTGTKMYTAEITDTGKTVFVRAEMQVRAPAEQIVA</sequence>
<evidence type="ECO:0000313" key="1">
    <source>
        <dbReference type="EMBL" id="GMI41992.1"/>
    </source>
</evidence>
<dbReference type="EMBL" id="BRYB01001042">
    <property type="protein sequence ID" value="GMI41992.1"/>
    <property type="molecule type" value="Genomic_DNA"/>
</dbReference>
<proteinExistence type="predicted"/>
<keyword evidence="2" id="KW-1185">Reference proteome</keyword>
<gene>
    <name evidence="1" type="ORF">TeGR_g8254</name>
</gene>
<comment type="caution">
    <text evidence="1">The sequence shown here is derived from an EMBL/GenBank/DDBJ whole genome shotgun (WGS) entry which is preliminary data.</text>
</comment>
<dbReference type="Proteomes" id="UP001165060">
    <property type="component" value="Unassembled WGS sequence"/>
</dbReference>
<protein>
    <submittedName>
        <fullName evidence="1">Uncharacterized protein</fullName>
    </submittedName>
</protein>